<evidence type="ECO:0000256" key="3">
    <source>
        <dbReference type="ARBA" id="ARBA00022833"/>
    </source>
</evidence>
<dbReference type="EMBL" id="LKCW01000130">
    <property type="protein sequence ID" value="KPM38586.1"/>
    <property type="molecule type" value="Genomic_DNA"/>
</dbReference>
<evidence type="ECO:0000256" key="1">
    <source>
        <dbReference type="ARBA" id="ARBA00004123"/>
    </source>
</evidence>
<feature type="region of interest" description="Disordered" evidence="8">
    <location>
        <begin position="128"/>
        <end position="174"/>
    </location>
</feature>
<proteinExistence type="predicted"/>
<evidence type="ECO:0000256" key="6">
    <source>
        <dbReference type="ARBA" id="ARBA00023163"/>
    </source>
</evidence>
<feature type="compositionally biased region" description="Low complexity" evidence="8">
    <location>
        <begin position="132"/>
        <end position="159"/>
    </location>
</feature>
<dbReference type="GO" id="GO:0043565">
    <property type="term" value="F:sequence-specific DNA binding"/>
    <property type="evidence" value="ECO:0007669"/>
    <property type="project" value="TreeGrafter"/>
</dbReference>
<protein>
    <recommendedName>
        <fullName evidence="13">Transcription factor domain-containing protein</fullName>
    </recommendedName>
</protein>
<feature type="domain" description="Xylanolytic transcriptional activator regulatory" evidence="10">
    <location>
        <begin position="334"/>
        <end position="409"/>
    </location>
</feature>
<evidence type="ECO:0000256" key="7">
    <source>
        <dbReference type="ARBA" id="ARBA00023242"/>
    </source>
</evidence>
<evidence type="ECO:0000256" key="8">
    <source>
        <dbReference type="SAM" id="MobiDB-lite"/>
    </source>
</evidence>
<keyword evidence="3" id="KW-0862">Zinc</keyword>
<sequence length="685" mass="76779">MISPSDLQSLLPWNPHLAISHLHVLAANMEQTSNWNRRPGVTRRRRIPGTRTHHACINCREKKLKVSLAVAHWQDFLTNALLQCDDQAPGCQNCVRLGISCRFQDPQTKEPRLRNHIEVLEERVAFLEGRGQRTSSQSTSSPFAATANSNNTSIANTNSQPNPYTPDQGDTTSELSSRVGILDFQATQMEPQYLGSSSTFAFSRIINFSLSRDLPMGPTLGTLGDRHTSPSPCLLPDHDVALKLSNAYFKYIHPQYPFLHEPTFRAWEAMLYESPPDVTEIGFPSGPLFFLNMIYAVAALLLPNSQTLAEQLYMSAQVYTDVISRDNLESIQAILKLSGLALRQCIELGYHRGIKRLRPTASPLQLEMRKRVFWVVQGIDCTVALRLGRPLGIRLQDIDAEFPLDIDDASITDTGMSSLRSSSKEPLTTMSTAIHVFKLRCIWARIHTSLFSDVSRLDGENATHDACVRQLREDLDVWLATAPPARPRASDDLSIFTIKDWYGLNYSYTLLLLYRGQMAEYKETSDQIFQECIDAARKICQGYRQLYIGTTIKHTWSTLHCLFVAGLTYLHCLWTLPTTNESVSLGDVTKTCTDCTMVLVAIAEGWQGAAPYRDTFEALAARTLTMLISRRSTVSPPLISTTLSEPPIQESWAQLMSDVAETSELNGDDGLLARFFDDFVAEINF</sequence>
<dbReference type="CDD" id="cd12148">
    <property type="entry name" value="fungal_TF_MHR"/>
    <property type="match status" value="1"/>
</dbReference>
<keyword evidence="7" id="KW-0539">Nucleus</keyword>
<evidence type="ECO:0000259" key="10">
    <source>
        <dbReference type="SMART" id="SM00906"/>
    </source>
</evidence>
<dbReference type="GO" id="GO:0045944">
    <property type="term" value="P:positive regulation of transcription by RNA polymerase II"/>
    <property type="evidence" value="ECO:0007669"/>
    <property type="project" value="TreeGrafter"/>
</dbReference>
<dbReference type="InterPro" id="IPR007219">
    <property type="entry name" value="XnlR_reg_dom"/>
</dbReference>
<dbReference type="InterPro" id="IPR036864">
    <property type="entry name" value="Zn2-C6_fun-type_DNA-bd_sf"/>
</dbReference>
<evidence type="ECO:0000313" key="12">
    <source>
        <dbReference type="Proteomes" id="UP000050424"/>
    </source>
</evidence>
<dbReference type="CDD" id="cd00067">
    <property type="entry name" value="GAL4"/>
    <property type="match status" value="1"/>
</dbReference>
<dbReference type="GO" id="GO:0008270">
    <property type="term" value="F:zinc ion binding"/>
    <property type="evidence" value="ECO:0007669"/>
    <property type="project" value="InterPro"/>
</dbReference>
<dbReference type="GO" id="GO:0000981">
    <property type="term" value="F:DNA-binding transcription factor activity, RNA polymerase II-specific"/>
    <property type="evidence" value="ECO:0007669"/>
    <property type="project" value="InterPro"/>
</dbReference>
<evidence type="ECO:0000256" key="2">
    <source>
        <dbReference type="ARBA" id="ARBA00022723"/>
    </source>
</evidence>
<evidence type="ECO:0000259" key="9">
    <source>
        <dbReference type="SMART" id="SM00066"/>
    </source>
</evidence>
<dbReference type="GO" id="GO:0006351">
    <property type="term" value="P:DNA-templated transcription"/>
    <property type="evidence" value="ECO:0007669"/>
    <property type="project" value="InterPro"/>
</dbReference>
<keyword evidence="2" id="KW-0479">Metal-binding</keyword>
<evidence type="ECO:0000256" key="4">
    <source>
        <dbReference type="ARBA" id="ARBA00023015"/>
    </source>
</evidence>
<accession>A0A0P7BF49</accession>
<evidence type="ECO:0000313" key="11">
    <source>
        <dbReference type="EMBL" id="KPM38586.1"/>
    </source>
</evidence>
<keyword evidence="6" id="KW-0804">Transcription</keyword>
<dbReference type="SMART" id="SM00066">
    <property type="entry name" value="GAL4"/>
    <property type="match status" value="1"/>
</dbReference>
<reference evidence="11 12" key="1">
    <citation type="submission" date="2015-09" db="EMBL/GenBank/DDBJ databases">
        <title>Draft genome of a European isolate of the apple canker pathogen Neonectria ditissima.</title>
        <authorList>
            <person name="Gomez-Cortecero A."/>
            <person name="Harrison R.J."/>
            <person name="Armitage A.D."/>
        </authorList>
    </citation>
    <scope>NUCLEOTIDE SEQUENCE [LARGE SCALE GENOMIC DNA]</scope>
    <source>
        <strain evidence="11 12">R09/05</strain>
    </source>
</reference>
<keyword evidence="4" id="KW-0805">Transcription regulation</keyword>
<name>A0A0P7BF49_9HYPO</name>
<dbReference type="PANTHER" id="PTHR47782:SF12">
    <property type="entry name" value="ZN(II)2CYS6 TRANSCRIPTION FACTOR (EUROFUNG)"/>
    <property type="match status" value="1"/>
</dbReference>
<dbReference type="SMART" id="SM00906">
    <property type="entry name" value="Fungal_trans"/>
    <property type="match status" value="1"/>
</dbReference>
<dbReference type="Gene3D" id="4.10.240.10">
    <property type="entry name" value="Zn(2)-C6 fungal-type DNA-binding domain"/>
    <property type="match status" value="1"/>
</dbReference>
<evidence type="ECO:0000256" key="5">
    <source>
        <dbReference type="ARBA" id="ARBA00023125"/>
    </source>
</evidence>
<comment type="caution">
    <text evidence="11">The sequence shown here is derived from an EMBL/GenBank/DDBJ whole genome shotgun (WGS) entry which is preliminary data.</text>
</comment>
<feature type="domain" description="Zn(2)-C6 fungal-type" evidence="9">
    <location>
        <begin position="50"/>
        <end position="112"/>
    </location>
</feature>
<dbReference type="AlphaFoldDB" id="A0A0P7BF49"/>
<gene>
    <name evidence="11" type="ORF">AK830_g8001</name>
</gene>
<dbReference type="PANTHER" id="PTHR47782">
    <property type="entry name" value="ZN(II)2CYS6 TRANSCRIPTION FACTOR (EUROFUNG)-RELATED"/>
    <property type="match status" value="1"/>
</dbReference>
<keyword evidence="12" id="KW-1185">Reference proteome</keyword>
<organism evidence="11 12">
    <name type="scientific">Neonectria ditissima</name>
    <dbReference type="NCBI Taxonomy" id="78410"/>
    <lineage>
        <taxon>Eukaryota</taxon>
        <taxon>Fungi</taxon>
        <taxon>Dikarya</taxon>
        <taxon>Ascomycota</taxon>
        <taxon>Pezizomycotina</taxon>
        <taxon>Sordariomycetes</taxon>
        <taxon>Hypocreomycetidae</taxon>
        <taxon>Hypocreales</taxon>
        <taxon>Nectriaceae</taxon>
        <taxon>Neonectria</taxon>
    </lineage>
</organism>
<dbReference type="OrthoDB" id="189997at2759"/>
<keyword evidence="5" id="KW-0238">DNA-binding</keyword>
<dbReference type="Pfam" id="PF04082">
    <property type="entry name" value="Fungal_trans"/>
    <property type="match status" value="1"/>
</dbReference>
<dbReference type="InterPro" id="IPR001138">
    <property type="entry name" value="Zn2Cys6_DnaBD"/>
</dbReference>
<dbReference type="GO" id="GO:0005634">
    <property type="term" value="C:nucleus"/>
    <property type="evidence" value="ECO:0007669"/>
    <property type="project" value="UniProtKB-SubCell"/>
</dbReference>
<evidence type="ECO:0008006" key="13">
    <source>
        <dbReference type="Google" id="ProtNLM"/>
    </source>
</evidence>
<dbReference type="Proteomes" id="UP000050424">
    <property type="component" value="Unassembled WGS sequence"/>
</dbReference>
<comment type="subcellular location">
    <subcellularLocation>
        <location evidence="1">Nucleus</location>
    </subcellularLocation>
</comment>
<dbReference type="InterPro" id="IPR052202">
    <property type="entry name" value="Yeast_MetPath_Reg"/>
</dbReference>